<evidence type="ECO:0000313" key="3">
    <source>
        <dbReference type="Proteomes" id="UP001287356"/>
    </source>
</evidence>
<evidence type="ECO:0000256" key="1">
    <source>
        <dbReference type="SAM" id="SignalP"/>
    </source>
</evidence>
<reference evidence="2" key="1">
    <citation type="journal article" date="2023" name="Mol. Phylogenet. Evol.">
        <title>Genome-scale phylogeny and comparative genomics of the fungal order Sordariales.</title>
        <authorList>
            <person name="Hensen N."/>
            <person name="Bonometti L."/>
            <person name="Westerberg I."/>
            <person name="Brannstrom I.O."/>
            <person name="Guillou S."/>
            <person name="Cros-Aarteil S."/>
            <person name="Calhoun S."/>
            <person name="Haridas S."/>
            <person name="Kuo A."/>
            <person name="Mondo S."/>
            <person name="Pangilinan J."/>
            <person name="Riley R."/>
            <person name="LaButti K."/>
            <person name="Andreopoulos B."/>
            <person name="Lipzen A."/>
            <person name="Chen C."/>
            <person name="Yan M."/>
            <person name="Daum C."/>
            <person name="Ng V."/>
            <person name="Clum A."/>
            <person name="Steindorff A."/>
            <person name="Ohm R.A."/>
            <person name="Martin F."/>
            <person name="Silar P."/>
            <person name="Natvig D.O."/>
            <person name="Lalanne C."/>
            <person name="Gautier V."/>
            <person name="Ament-Velasquez S.L."/>
            <person name="Kruys A."/>
            <person name="Hutchinson M.I."/>
            <person name="Powell A.J."/>
            <person name="Barry K."/>
            <person name="Miller A.N."/>
            <person name="Grigoriev I.V."/>
            <person name="Debuchy R."/>
            <person name="Gladieux P."/>
            <person name="Hiltunen Thoren M."/>
            <person name="Johannesson H."/>
        </authorList>
    </citation>
    <scope>NUCLEOTIDE SEQUENCE</scope>
    <source>
        <strain evidence="2">CBS 958.72</strain>
    </source>
</reference>
<gene>
    <name evidence="2" type="ORF">B0T24DRAFT_630253</name>
</gene>
<keyword evidence="3" id="KW-1185">Reference proteome</keyword>
<evidence type="ECO:0008006" key="4">
    <source>
        <dbReference type="Google" id="ProtNLM"/>
    </source>
</evidence>
<sequence length="98" mass="10783">MIPSPVQLIRIFFRSLRAVRLSLLCSASQRPGCPTSPPALAQAWCLLRQSTVRNVIRTRQGHDSTCQCQNLTLDDAAIGASGIAVHFSPGTEYERVFK</sequence>
<dbReference type="AlphaFoldDB" id="A0AAE0N5S2"/>
<proteinExistence type="predicted"/>
<dbReference type="EMBL" id="JAULSN010000005">
    <property type="protein sequence ID" value="KAK3371741.1"/>
    <property type="molecule type" value="Genomic_DNA"/>
</dbReference>
<organism evidence="2 3">
    <name type="scientific">Lasiosphaeria ovina</name>
    <dbReference type="NCBI Taxonomy" id="92902"/>
    <lineage>
        <taxon>Eukaryota</taxon>
        <taxon>Fungi</taxon>
        <taxon>Dikarya</taxon>
        <taxon>Ascomycota</taxon>
        <taxon>Pezizomycotina</taxon>
        <taxon>Sordariomycetes</taxon>
        <taxon>Sordariomycetidae</taxon>
        <taxon>Sordariales</taxon>
        <taxon>Lasiosphaeriaceae</taxon>
        <taxon>Lasiosphaeria</taxon>
    </lineage>
</organism>
<feature type="signal peptide" evidence="1">
    <location>
        <begin position="1"/>
        <end position="18"/>
    </location>
</feature>
<comment type="caution">
    <text evidence="2">The sequence shown here is derived from an EMBL/GenBank/DDBJ whole genome shotgun (WGS) entry which is preliminary data.</text>
</comment>
<dbReference type="Proteomes" id="UP001287356">
    <property type="component" value="Unassembled WGS sequence"/>
</dbReference>
<feature type="chain" id="PRO_5042259611" description="Secreted protein" evidence="1">
    <location>
        <begin position="19"/>
        <end position="98"/>
    </location>
</feature>
<protein>
    <recommendedName>
        <fullName evidence="4">Secreted protein</fullName>
    </recommendedName>
</protein>
<reference evidence="2" key="2">
    <citation type="submission" date="2023-06" db="EMBL/GenBank/DDBJ databases">
        <authorList>
            <consortium name="Lawrence Berkeley National Laboratory"/>
            <person name="Haridas S."/>
            <person name="Hensen N."/>
            <person name="Bonometti L."/>
            <person name="Westerberg I."/>
            <person name="Brannstrom I.O."/>
            <person name="Guillou S."/>
            <person name="Cros-Aarteil S."/>
            <person name="Calhoun S."/>
            <person name="Kuo A."/>
            <person name="Mondo S."/>
            <person name="Pangilinan J."/>
            <person name="Riley R."/>
            <person name="Labutti K."/>
            <person name="Andreopoulos B."/>
            <person name="Lipzen A."/>
            <person name="Chen C."/>
            <person name="Yanf M."/>
            <person name="Daum C."/>
            <person name="Ng V."/>
            <person name="Clum A."/>
            <person name="Steindorff A."/>
            <person name="Ohm R."/>
            <person name="Martin F."/>
            <person name="Silar P."/>
            <person name="Natvig D."/>
            <person name="Lalanne C."/>
            <person name="Gautier V."/>
            <person name="Ament-Velasquez S.L."/>
            <person name="Kruys A."/>
            <person name="Hutchinson M.I."/>
            <person name="Powell A.J."/>
            <person name="Barry K."/>
            <person name="Miller A.N."/>
            <person name="Grigoriev I.V."/>
            <person name="Debuchy R."/>
            <person name="Gladieux P."/>
            <person name="Thoren M.H."/>
            <person name="Johannesson H."/>
        </authorList>
    </citation>
    <scope>NUCLEOTIDE SEQUENCE</scope>
    <source>
        <strain evidence="2">CBS 958.72</strain>
    </source>
</reference>
<name>A0AAE0N5S2_9PEZI</name>
<accession>A0AAE0N5S2</accession>
<keyword evidence="1" id="KW-0732">Signal</keyword>
<evidence type="ECO:0000313" key="2">
    <source>
        <dbReference type="EMBL" id="KAK3371741.1"/>
    </source>
</evidence>